<gene>
    <name evidence="1" type="ORF">NTEN_LOCUS1890</name>
</gene>
<sequence>AKRPGKQSRKRKHQVYTEIPVILYHGPHDIRRRNLAPKLTTKFDLSGQKVAPVIVTSEVKCYASEDFQYTLNVKMTIPQIALIKVLNHPYLIHPKVWPGSRIMRIDEEILHSSGKLSILDGLLTRLKARGHRGGSNMIAELSPRTCRWKNSGNCSKGSNIALKFRATEPSLVRFGGLTVEKTMTLTSGSSFRSRINSQVTASTLVEYEPTILMPLLCHSDVPAATTQETSPFSV</sequence>
<dbReference type="GO" id="GO:0003682">
    <property type="term" value="F:chromatin binding"/>
    <property type="evidence" value="ECO:0007669"/>
    <property type="project" value="TreeGrafter"/>
</dbReference>
<dbReference type="GO" id="GO:0006346">
    <property type="term" value="P:DNA methylation-dependent constitutive heterochromatin formation"/>
    <property type="evidence" value="ECO:0007669"/>
    <property type="project" value="TreeGrafter"/>
</dbReference>
<dbReference type="GO" id="GO:0005721">
    <property type="term" value="C:pericentric heterochromatin"/>
    <property type="evidence" value="ECO:0007669"/>
    <property type="project" value="TreeGrafter"/>
</dbReference>
<organism evidence="1 2">
    <name type="scientific">Nesidiocoris tenuis</name>
    <dbReference type="NCBI Taxonomy" id="355587"/>
    <lineage>
        <taxon>Eukaryota</taxon>
        <taxon>Metazoa</taxon>
        <taxon>Ecdysozoa</taxon>
        <taxon>Arthropoda</taxon>
        <taxon>Hexapoda</taxon>
        <taxon>Insecta</taxon>
        <taxon>Pterygota</taxon>
        <taxon>Neoptera</taxon>
        <taxon>Paraneoptera</taxon>
        <taxon>Hemiptera</taxon>
        <taxon>Heteroptera</taxon>
        <taxon>Panheteroptera</taxon>
        <taxon>Cimicomorpha</taxon>
        <taxon>Miridae</taxon>
        <taxon>Dicyphina</taxon>
        <taxon>Nesidiocoris</taxon>
    </lineage>
</organism>
<evidence type="ECO:0000313" key="1">
    <source>
        <dbReference type="EMBL" id="CAA9995099.1"/>
    </source>
</evidence>
<protein>
    <submittedName>
        <fullName evidence="1">Uncharacterized protein</fullName>
    </submittedName>
</protein>
<name>A0A6H5FZF3_9HEMI</name>
<dbReference type="AlphaFoldDB" id="A0A6H5FZF3"/>
<dbReference type="GO" id="GO:0044027">
    <property type="term" value="P:negative regulation of gene expression via chromosomal CpG island methylation"/>
    <property type="evidence" value="ECO:0007669"/>
    <property type="project" value="TreeGrafter"/>
</dbReference>
<dbReference type="GO" id="GO:0005634">
    <property type="term" value="C:nucleus"/>
    <property type="evidence" value="ECO:0007669"/>
    <property type="project" value="TreeGrafter"/>
</dbReference>
<dbReference type="Gene3D" id="3.40.50.300">
    <property type="entry name" value="P-loop containing nucleotide triphosphate hydrolases"/>
    <property type="match status" value="1"/>
</dbReference>
<dbReference type="OrthoDB" id="448448at2759"/>
<feature type="non-terminal residue" evidence="1">
    <location>
        <position position="234"/>
    </location>
</feature>
<reference evidence="1 2" key="1">
    <citation type="submission" date="2020-02" db="EMBL/GenBank/DDBJ databases">
        <authorList>
            <person name="Ferguson B K."/>
        </authorList>
    </citation>
    <scope>NUCLEOTIDE SEQUENCE [LARGE SCALE GENOMIC DNA]</scope>
</reference>
<dbReference type="EMBL" id="CADCXU010003062">
    <property type="protein sequence ID" value="CAA9995099.1"/>
    <property type="molecule type" value="Genomic_DNA"/>
</dbReference>
<dbReference type="PANTHER" id="PTHR47161:SF1">
    <property type="entry name" value="LYMPHOID-SPECIFIC HELICASE"/>
    <property type="match status" value="1"/>
</dbReference>
<evidence type="ECO:0000313" key="2">
    <source>
        <dbReference type="Proteomes" id="UP000479000"/>
    </source>
</evidence>
<dbReference type="PANTHER" id="PTHR47161">
    <property type="entry name" value="LYMPHOID-SPECIFIC HELICASE"/>
    <property type="match status" value="1"/>
</dbReference>
<keyword evidence="2" id="KW-1185">Reference proteome</keyword>
<dbReference type="Proteomes" id="UP000479000">
    <property type="component" value="Unassembled WGS sequence"/>
</dbReference>
<proteinExistence type="predicted"/>
<dbReference type="GO" id="GO:0031508">
    <property type="term" value="P:pericentric heterochromatin formation"/>
    <property type="evidence" value="ECO:0007669"/>
    <property type="project" value="TreeGrafter"/>
</dbReference>
<dbReference type="InterPro" id="IPR027417">
    <property type="entry name" value="P-loop_NTPase"/>
</dbReference>
<accession>A0A6H5FZF3</accession>
<feature type="non-terminal residue" evidence="1">
    <location>
        <position position="1"/>
    </location>
</feature>